<reference evidence="1" key="1">
    <citation type="submission" date="2018-05" db="EMBL/GenBank/DDBJ databases">
        <authorList>
            <person name="Lanie J.A."/>
            <person name="Ng W.-L."/>
            <person name="Kazmierczak K.M."/>
            <person name="Andrzejewski T.M."/>
            <person name="Davidsen T.M."/>
            <person name="Wayne K.J."/>
            <person name="Tettelin H."/>
            <person name="Glass J.I."/>
            <person name="Rusch D."/>
            <person name="Podicherti R."/>
            <person name="Tsui H.-C.T."/>
            <person name="Winkler M.E."/>
        </authorList>
    </citation>
    <scope>NUCLEOTIDE SEQUENCE</scope>
</reference>
<sequence>KHFSLIELMTSFSGFSLDKRIGEILIFQIYKFELSE</sequence>
<evidence type="ECO:0000313" key="1">
    <source>
        <dbReference type="EMBL" id="SVC06646.1"/>
    </source>
</evidence>
<accession>A0A382J424</accession>
<feature type="non-terminal residue" evidence="1">
    <location>
        <position position="1"/>
    </location>
</feature>
<gene>
    <name evidence="1" type="ORF">METZ01_LOCUS259500</name>
</gene>
<protein>
    <submittedName>
        <fullName evidence="1">Uncharacterized protein</fullName>
    </submittedName>
</protein>
<organism evidence="1">
    <name type="scientific">marine metagenome</name>
    <dbReference type="NCBI Taxonomy" id="408172"/>
    <lineage>
        <taxon>unclassified sequences</taxon>
        <taxon>metagenomes</taxon>
        <taxon>ecological metagenomes</taxon>
    </lineage>
</organism>
<proteinExistence type="predicted"/>
<name>A0A382J424_9ZZZZ</name>
<dbReference type="AlphaFoldDB" id="A0A382J424"/>
<dbReference type="EMBL" id="UINC01071610">
    <property type="protein sequence ID" value="SVC06646.1"/>
    <property type="molecule type" value="Genomic_DNA"/>
</dbReference>